<keyword evidence="1" id="KW-0812">Transmembrane</keyword>
<organism evidence="2">
    <name type="scientific">viral metagenome</name>
    <dbReference type="NCBI Taxonomy" id="1070528"/>
    <lineage>
        <taxon>unclassified sequences</taxon>
        <taxon>metagenomes</taxon>
        <taxon>organismal metagenomes</taxon>
    </lineage>
</organism>
<dbReference type="AlphaFoldDB" id="A0A6H2A0T8"/>
<evidence type="ECO:0000313" key="2">
    <source>
        <dbReference type="EMBL" id="QJA53125.1"/>
    </source>
</evidence>
<keyword evidence="1" id="KW-0472">Membrane</keyword>
<accession>A0A6H2A0T8</accession>
<feature type="transmembrane region" description="Helical" evidence="1">
    <location>
        <begin position="5"/>
        <end position="25"/>
    </location>
</feature>
<proteinExistence type="predicted"/>
<keyword evidence="1" id="KW-1133">Transmembrane helix</keyword>
<evidence type="ECO:0000256" key="1">
    <source>
        <dbReference type="SAM" id="Phobius"/>
    </source>
</evidence>
<gene>
    <name evidence="2" type="ORF">TM448A03242_0012</name>
</gene>
<sequence length="143" mass="16494">MLESFIVPGVIGIILIIVGICAYEWGDGNDMRWFLPIWFLCGFFVLSVIACPGVYIKSRNKAWQVQTYYENIIQPNIVENKGDTVVIKNLEAGIWQAGEFNLYSYNSYIRTTRYWQEIPILSTIIYPVPKELKFVSVGKQDNE</sequence>
<name>A0A6H2A0T8_9ZZZZ</name>
<feature type="transmembrane region" description="Helical" evidence="1">
    <location>
        <begin position="37"/>
        <end position="56"/>
    </location>
</feature>
<protein>
    <submittedName>
        <fullName evidence="2">Uncharacterized protein</fullName>
    </submittedName>
</protein>
<dbReference type="EMBL" id="MT144395">
    <property type="protein sequence ID" value="QJA53125.1"/>
    <property type="molecule type" value="Genomic_DNA"/>
</dbReference>
<reference evidence="2" key="1">
    <citation type="submission" date="2020-03" db="EMBL/GenBank/DDBJ databases">
        <title>The deep terrestrial virosphere.</title>
        <authorList>
            <person name="Holmfeldt K."/>
            <person name="Nilsson E."/>
            <person name="Simone D."/>
            <person name="Lopez-Fernandez M."/>
            <person name="Wu X."/>
            <person name="de Brujin I."/>
            <person name="Lundin D."/>
            <person name="Andersson A."/>
            <person name="Bertilsson S."/>
            <person name="Dopson M."/>
        </authorList>
    </citation>
    <scope>NUCLEOTIDE SEQUENCE</scope>
    <source>
        <strain evidence="2">TM448A03242</strain>
    </source>
</reference>